<protein>
    <submittedName>
        <fullName evidence="3">Armadillo/beta-catenin-like repeat family protein</fullName>
    </submittedName>
</protein>
<name>A0A1J4J9K1_9EUKA</name>
<dbReference type="SUPFAM" id="SSF48371">
    <property type="entry name" value="ARM repeat"/>
    <property type="match status" value="1"/>
</dbReference>
<gene>
    <name evidence="3" type="ORF">TRFO_11187</name>
</gene>
<dbReference type="EMBL" id="MLAK01001326">
    <property type="protein sequence ID" value="OHS94331.1"/>
    <property type="molecule type" value="Genomic_DNA"/>
</dbReference>
<evidence type="ECO:0000313" key="3">
    <source>
        <dbReference type="EMBL" id="OHS94331.1"/>
    </source>
</evidence>
<feature type="compositionally biased region" description="Acidic residues" evidence="2">
    <location>
        <begin position="158"/>
        <end position="174"/>
    </location>
</feature>
<dbReference type="PANTHER" id="PTHR46241:SF1">
    <property type="entry name" value="OUTER DYNEIN ARM-DOCKING COMPLEX SUBUNIT 2"/>
    <property type="match status" value="1"/>
</dbReference>
<feature type="repeat" description="ARM" evidence="1">
    <location>
        <begin position="701"/>
        <end position="745"/>
    </location>
</feature>
<dbReference type="Pfam" id="PF00514">
    <property type="entry name" value="Arm"/>
    <property type="match status" value="1"/>
</dbReference>
<organism evidence="3 4">
    <name type="scientific">Tritrichomonas foetus</name>
    <dbReference type="NCBI Taxonomy" id="1144522"/>
    <lineage>
        <taxon>Eukaryota</taxon>
        <taxon>Metamonada</taxon>
        <taxon>Parabasalia</taxon>
        <taxon>Tritrichomonadida</taxon>
        <taxon>Tritrichomonadidae</taxon>
        <taxon>Tritrichomonas</taxon>
    </lineage>
</organism>
<reference evidence="3" key="1">
    <citation type="submission" date="2016-10" db="EMBL/GenBank/DDBJ databases">
        <authorList>
            <person name="Benchimol M."/>
            <person name="Almeida L.G."/>
            <person name="Vasconcelos A.T."/>
            <person name="Perreira-Neves A."/>
            <person name="Rosa I.A."/>
            <person name="Tasca T."/>
            <person name="Bogo M.R."/>
            <person name="de Souza W."/>
        </authorList>
    </citation>
    <scope>NUCLEOTIDE SEQUENCE [LARGE SCALE GENOMIC DNA]</scope>
    <source>
        <strain evidence="3">K</strain>
    </source>
</reference>
<dbReference type="GeneID" id="94830593"/>
<feature type="region of interest" description="Disordered" evidence="2">
    <location>
        <begin position="151"/>
        <end position="184"/>
    </location>
</feature>
<dbReference type="VEuPathDB" id="TrichDB:TRFO_11187"/>
<dbReference type="PROSITE" id="PS50176">
    <property type="entry name" value="ARM_REPEAT"/>
    <property type="match status" value="1"/>
</dbReference>
<dbReference type="InterPro" id="IPR016024">
    <property type="entry name" value="ARM-type_fold"/>
</dbReference>
<evidence type="ECO:0000256" key="2">
    <source>
        <dbReference type="SAM" id="MobiDB-lite"/>
    </source>
</evidence>
<dbReference type="InterPro" id="IPR000225">
    <property type="entry name" value="Armadillo"/>
</dbReference>
<dbReference type="PANTHER" id="PTHR46241">
    <property type="entry name" value="ARMADILLO REPEAT-CONTAINING PROTEIN 4 ARMC4"/>
    <property type="match status" value="1"/>
</dbReference>
<comment type="caution">
    <text evidence="3">The sequence shown here is derived from an EMBL/GenBank/DDBJ whole genome shotgun (WGS) entry which is preliminary data.</text>
</comment>
<dbReference type="SMART" id="SM00185">
    <property type="entry name" value="ARM"/>
    <property type="match status" value="6"/>
</dbReference>
<dbReference type="OrthoDB" id="1683831at2759"/>
<proteinExistence type="predicted"/>
<keyword evidence="4" id="KW-1185">Reference proteome</keyword>
<evidence type="ECO:0000313" key="4">
    <source>
        <dbReference type="Proteomes" id="UP000179807"/>
    </source>
</evidence>
<dbReference type="RefSeq" id="XP_068347468.1">
    <property type="nucleotide sequence ID" value="XM_068495889.1"/>
</dbReference>
<dbReference type="Proteomes" id="UP000179807">
    <property type="component" value="Unassembled WGS sequence"/>
</dbReference>
<dbReference type="AlphaFoldDB" id="A0A1J4J9K1"/>
<evidence type="ECO:0000256" key="1">
    <source>
        <dbReference type="PROSITE-ProRule" id="PRU00259"/>
    </source>
</evidence>
<accession>A0A1J4J9K1</accession>
<dbReference type="InterPro" id="IPR011989">
    <property type="entry name" value="ARM-like"/>
</dbReference>
<dbReference type="Gene3D" id="1.25.10.10">
    <property type="entry name" value="Leucine-rich Repeat Variant"/>
    <property type="match status" value="3"/>
</dbReference>
<sequence>MSAMEKFEDEVELLRDISGVDSEKYPIRWLKWETQYKSPSGTRAPTWREEEGDLGYVIASTHDKGIVVIMCKNDGTCCLIKGYYVTESGAEELCYDQIGATQPDIKSALSEASEVFANLINDSLSERPTEDERDRKILDNELITLPQPVLVLAPPTSENDEGNDEENEAEDDDPIVPYPRAPPNDGEYWNINKKLKNFARNPADPINSDLHDLANNPNLKEAIGQRAVLDAAALPAMFDVLKIKQAQHTVEMHQSRLAEDVVQVLSQITTSPNIRRHIATEPNVKILLGILKKEERPLMEGLFTTIANCCHNTKFRELLVKNEGVEPLIYQIKKPEFASQVCYLLWILNRSEHSTQVMLKSHLDHELQQKYITQPPEKLGDQLMLNIIRLYYSVAKYDANTANSLYRELILFFCSGLVANSPDLVAMSARTFTIFKISDELQKIFCSQQCQGPVRLVKTLESKVDDVILAGLESISVVGNITKIRNDIVDASAGNILPKLQALWKHENPEIRKGVLCALGVLTQTQKCAQWTVRQNLIPDLIEYLHSTDYDFVIYSAKAIGACCTEKENLSRLMQLNGVRILWSLMKSPSSGVQAAATRALVPFLQSETAPSVVRTFVDGLDLVVNLLKSNDSDVQASACMAISEIAKDQENLAVMTDLGLVELLSRLLSTKLDDVRKPLADAIGVSANWSNNRRRFGEEGAVGPLVSYLRPPSNNKEVHAATAKALKALSEDQENSNNLRRAGVVEYLLKMVESKDPNLQMAAAVAIRNIRTNCVHSNDNSSQTQTVPQY</sequence>